<feature type="transmembrane region" description="Helical" evidence="1">
    <location>
        <begin position="204"/>
        <end position="223"/>
    </location>
</feature>
<reference evidence="2" key="1">
    <citation type="submission" date="2022-09" db="EMBL/GenBank/DDBJ databases">
        <title>Maribacter litopenaei sp. nov., isolated from the intestinal tract of the Pacific White Shrimp, Litopenaeus vannamei.</title>
        <authorList>
            <person name="Kim S.Y."/>
            <person name="Hwang C.Y."/>
        </authorList>
    </citation>
    <scope>NUCLEOTIDE SEQUENCE</scope>
    <source>
        <strain evidence="2">HL-LV01</strain>
    </source>
</reference>
<accession>A0ABY5YBH8</accession>
<evidence type="ECO:0000313" key="2">
    <source>
        <dbReference type="EMBL" id="UWX56413.1"/>
    </source>
</evidence>
<sequence>MLFQKTNLLEKLHLEREKQRKSGENVLKEVQRIFANLDKIYSRIDRNLSELDTLKVNSFDFDSLDSERIFHIDQIKKVCIDYRLRFLDSKYFKGEIPSEAYSKIRELEKTHTTELKGFKIIAPSRLFKLEDKDDPLLFAPMGNGYFYLIHKWGNDLHPLRKLMMWPFKNVGNLIFVIILLSYVTTLLIPNGLFSKSNSVAEFGILFFFTFKSIVAVAIFYGFALGKNFSPAIWNSKYYNA</sequence>
<feature type="transmembrane region" description="Helical" evidence="1">
    <location>
        <begin position="170"/>
        <end position="192"/>
    </location>
</feature>
<organism evidence="2 3">
    <name type="scientific">Maribacter litopenaei</name>
    <dbReference type="NCBI Taxonomy" id="2976127"/>
    <lineage>
        <taxon>Bacteria</taxon>
        <taxon>Pseudomonadati</taxon>
        <taxon>Bacteroidota</taxon>
        <taxon>Flavobacteriia</taxon>
        <taxon>Flavobacteriales</taxon>
        <taxon>Flavobacteriaceae</taxon>
        <taxon>Maribacter</taxon>
    </lineage>
</organism>
<name>A0ABY5YBH8_9FLAO</name>
<gene>
    <name evidence="2" type="ORF">NYZ99_09565</name>
</gene>
<dbReference type="EMBL" id="CP104205">
    <property type="protein sequence ID" value="UWX56413.1"/>
    <property type="molecule type" value="Genomic_DNA"/>
</dbReference>
<keyword evidence="1" id="KW-0472">Membrane</keyword>
<keyword evidence="1" id="KW-1133">Transmembrane helix</keyword>
<keyword evidence="3" id="KW-1185">Reference proteome</keyword>
<evidence type="ECO:0000313" key="3">
    <source>
        <dbReference type="Proteomes" id="UP001059209"/>
    </source>
</evidence>
<protein>
    <submittedName>
        <fullName evidence="2">Uncharacterized protein</fullName>
    </submittedName>
</protein>
<evidence type="ECO:0000256" key="1">
    <source>
        <dbReference type="SAM" id="Phobius"/>
    </source>
</evidence>
<dbReference type="Proteomes" id="UP001059209">
    <property type="component" value="Chromosome"/>
</dbReference>
<proteinExistence type="predicted"/>
<dbReference type="RefSeq" id="WP_260575049.1">
    <property type="nucleotide sequence ID" value="NZ_CP104205.1"/>
</dbReference>
<keyword evidence="1" id="KW-0812">Transmembrane</keyword>